<sequence>MHGEVATNRSNKKRSRKRSPLYSPEEIAISLFHRSELESQGDDVCADPRASGYTEPIPLLAQTRTSSSREAR</sequence>
<feature type="region of interest" description="Disordered" evidence="1">
    <location>
        <begin position="1"/>
        <end position="24"/>
    </location>
</feature>
<name>A0A8S9SP34_BRACR</name>
<dbReference type="Proteomes" id="UP000712600">
    <property type="component" value="Unassembled WGS sequence"/>
</dbReference>
<dbReference type="AlphaFoldDB" id="A0A8S9SP34"/>
<evidence type="ECO:0000313" key="3">
    <source>
        <dbReference type="Proteomes" id="UP000712600"/>
    </source>
</evidence>
<reference evidence="2" key="1">
    <citation type="submission" date="2019-12" db="EMBL/GenBank/DDBJ databases">
        <title>Genome sequencing and annotation of Brassica cretica.</title>
        <authorList>
            <person name="Studholme D.J."/>
            <person name="Sarris P."/>
        </authorList>
    </citation>
    <scope>NUCLEOTIDE SEQUENCE</scope>
    <source>
        <strain evidence="2">PFS-109/04</strain>
        <tissue evidence="2">Leaf</tissue>
    </source>
</reference>
<protein>
    <submittedName>
        <fullName evidence="2">Uncharacterized protein</fullName>
    </submittedName>
</protein>
<gene>
    <name evidence="2" type="ORF">F2Q69_00036595</name>
</gene>
<evidence type="ECO:0000313" key="2">
    <source>
        <dbReference type="EMBL" id="KAF3601823.1"/>
    </source>
</evidence>
<feature type="region of interest" description="Disordered" evidence="1">
    <location>
        <begin position="37"/>
        <end position="72"/>
    </location>
</feature>
<evidence type="ECO:0000256" key="1">
    <source>
        <dbReference type="SAM" id="MobiDB-lite"/>
    </source>
</evidence>
<dbReference type="EMBL" id="QGKX02000004">
    <property type="protein sequence ID" value="KAF3601823.1"/>
    <property type="molecule type" value="Genomic_DNA"/>
</dbReference>
<organism evidence="2 3">
    <name type="scientific">Brassica cretica</name>
    <name type="common">Mustard</name>
    <dbReference type="NCBI Taxonomy" id="69181"/>
    <lineage>
        <taxon>Eukaryota</taxon>
        <taxon>Viridiplantae</taxon>
        <taxon>Streptophyta</taxon>
        <taxon>Embryophyta</taxon>
        <taxon>Tracheophyta</taxon>
        <taxon>Spermatophyta</taxon>
        <taxon>Magnoliopsida</taxon>
        <taxon>eudicotyledons</taxon>
        <taxon>Gunneridae</taxon>
        <taxon>Pentapetalae</taxon>
        <taxon>rosids</taxon>
        <taxon>malvids</taxon>
        <taxon>Brassicales</taxon>
        <taxon>Brassicaceae</taxon>
        <taxon>Brassiceae</taxon>
        <taxon>Brassica</taxon>
    </lineage>
</organism>
<proteinExistence type="predicted"/>
<feature type="compositionally biased region" description="Basic residues" evidence="1">
    <location>
        <begin position="10"/>
        <end position="19"/>
    </location>
</feature>
<accession>A0A8S9SP34</accession>
<comment type="caution">
    <text evidence="2">The sequence shown here is derived from an EMBL/GenBank/DDBJ whole genome shotgun (WGS) entry which is preliminary data.</text>
</comment>